<dbReference type="GO" id="GO:0004672">
    <property type="term" value="F:protein kinase activity"/>
    <property type="evidence" value="ECO:0007669"/>
    <property type="project" value="InterPro"/>
</dbReference>
<reference evidence="5" key="2">
    <citation type="submission" date="2017-10" db="EMBL/GenBank/DDBJ databases">
        <title>Ladona fulva Genome sequencing and assembly.</title>
        <authorList>
            <person name="Murali S."/>
            <person name="Richards S."/>
            <person name="Bandaranaike D."/>
            <person name="Bellair M."/>
            <person name="Blankenburg K."/>
            <person name="Chao H."/>
            <person name="Dinh H."/>
            <person name="Doddapaneni H."/>
            <person name="Dugan-Rocha S."/>
            <person name="Elkadiri S."/>
            <person name="Gnanaolivu R."/>
            <person name="Hernandez B."/>
            <person name="Skinner E."/>
            <person name="Javaid M."/>
            <person name="Lee S."/>
            <person name="Li M."/>
            <person name="Ming W."/>
            <person name="Munidasa M."/>
            <person name="Muniz J."/>
            <person name="Nguyen L."/>
            <person name="Hughes D."/>
            <person name="Osuji N."/>
            <person name="Pu L.-L."/>
            <person name="Puazo M."/>
            <person name="Qu C."/>
            <person name="Quiroz J."/>
            <person name="Raj R."/>
            <person name="Weissenberger G."/>
            <person name="Xin Y."/>
            <person name="Zou X."/>
            <person name="Han Y."/>
            <person name="Worley K."/>
            <person name="Muzny D."/>
            <person name="Gibbs R."/>
        </authorList>
    </citation>
    <scope>NUCLEOTIDE SEQUENCE</scope>
    <source>
        <strain evidence="5">Sampled in the wild</strain>
    </source>
</reference>
<evidence type="ECO:0000256" key="1">
    <source>
        <dbReference type="ARBA" id="ARBA00022741"/>
    </source>
</evidence>
<dbReference type="SUPFAM" id="SSF53822">
    <property type="entry name" value="Periplasmic binding protein-like I"/>
    <property type="match status" value="1"/>
</dbReference>
<dbReference type="GO" id="GO:0001653">
    <property type="term" value="F:peptide receptor activity"/>
    <property type="evidence" value="ECO:0007669"/>
    <property type="project" value="TreeGrafter"/>
</dbReference>
<evidence type="ECO:0000313" key="5">
    <source>
        <dbReference type="EMBL" id="KAG8237784.1"/>
    </source>
</evidence>
<organism evidence="5 6">
    <name type="scientific">Ladona fulva</name>
    <name type="common">Scarce chaser dragonfly</name>
    <name type="synonym">Libellula fulva</name>
    <dbReference type="NCBI Taxonomy" id="123851"/>
    <lineage>
        <taxon>Eukaryota</taxon>
        <taxon>Metazoa</taxon>
        <taxon>Ecdysozoa</taxon>
        <taxon>Arthropoda</taxon>
        <taxon>Hexapoda</taxon>
        <taxon>Insecta</taxon>
        <taxon>Pterygota</taxon>
        <taxon>Palaeoptera</taxon>
        <taxon>Odonata</taxon>
        <taxon>Epiprocta</taxon>
        <taxon>Anisoptera</taxon>
        <taxon>Libelluloidea</taxon>
        <taxon>Libellulidae</taxon>
        <taxon>Ladona</taxon>
    </lineage>
</organism>
<evidence type="ECO:0000256" key="2">
    <source>
        <dbReference type="ARBA" id="ARBA00023239"/>
    </source>
</evidence>
<dbReference type="InterPro" id="IPR011009">
    <property type="entry name" value="Kinase-like_dom_sf"/>
</dbReference>
<keyword evidence="2" id="KW-0456">Lyase</keyword>
<dbReference type="Gene3D" id="1.10.510.10">
    <property type="entry name" value="Transferase(Phosphotransferase) domain 1"/>
    <property type="match status" value="1"/>
</dbReference>
<dbReference type="GO" id="GO:0007168">
    <property type="term" value="P:receptor guanylyl cyclase signaling pathway"/>
    <property type="evidence" value="ECO:0007669"/>
    <property type="project" value="TreeGrafter"/>
</dbReference>
<comment type="caution">
    <text evidence="5">The sequence shown here is derived from an EMBL/GenBank/DDBJ whole genome shotgun (WGS) entry which is preliminary data.</text>
</comment>
<dbReference type="OrthoDB" id="5984008at2759"/>
<gene>
    <name evidence="5" type="ORF">J437_LFUL017335</name>
</gene>
<evidence type="ECO:0000313" key="6">
    <source>
        <dbReference type="Proteomes" id="UP000792457"/>
    </source>
</evidence>
<keyword evidence="3" id="KW-1133">Transmembrane helix</keyword>
<dbReference type="GO" id="GO:0005886">
    <property type="term" value="C:plasma membrane"/>
    <property type="evidence" value="ECO:0007669"/>
    <property type="project" value="TreeGrafter"/>
</dbReference>
<dbReference type="AlphaFoldDB" id="A0A8K0PBS3"/>
<dbReference type="PANTHER" id="PTHR11920">
    <property type="entry name" value="GUANYLYL CYCLASE"/>
    <property type="match status" value="1"/>
</dbReference>
<keyword evidence="3" id="KW-0812">Transmembrane</keyword>
<reference evidence="5" key="1">
    <citation type="submission" date="2013-04" db="EMBL/GenBank/DDBJ databases">
        <authorList>
            <person name="Qu J."/>
            <person name="Murali S.C."/>
            <person name="Bandaranaike D."/>
            <person name="Bellair M."/>
            <person name="Blankenburg K."/>
            <person name="Chao H."/>
            <person name="Dinh H."/>
            <person name="Doddapaneni H."/>
            <person name="Downs B."/>
            <person name="Dugan-Rocha S."/>
            <person name="Elkadiri S."/>
            <person name="Gnanaolivu R.D."/>
            <person name="Hernandez B."/>
            <person name="Javaid M."/>
            <person name="Jayaseelan J.C."/>
            <person name="Lee S."/>
            <person name="Li M."/>
            <person name="Ming W."/>
            <person name="Munidasa M."/>
            <person name="Muniz J."/>
            <person name="Nguyen L."/>
            <person name="Ongeri F."/>
            <person name="Osuji N."/>
            <person name="Pu L.-L."/>
            <person name="Puazo M."/>
            <person name="Qu C."/>
            <person name="Quiroz J."/>
            <person name="Raj R."/>
            <person name="Weissenberger G."/>
            <person name="Xin Y."/>
            <person name="Zou X."/>
            <person name="Han Y."/>
            <person name="Richards S."/>
            <person name="Worley K."/>
            <person name="Muzny D."/>
            <person name="Gibbs R."/>
        </authorList>
    </citation>
    <scope>NUCLEOTIDE SEQUENCE</scope>
    <source>
        <strain evidence="5">Sampled in the wild</strain>
    </source>
</reference>
<dbReference type="Pfam" id="PF07714">
    <property type="entry name" value="PK_Tyr_Ser-Thr"/>
    <property type="match status" value="1"/>
</dbReference>
<feature type="transmembrane region" description="Helical" evidence="3">
    <location>
        <begin position="86"/>
        <end position="107"/>
    </location>
</feature>
<evidence type="ECO:0000259" key="4">
    <source>
        <dbReference type="Pfam" id="PF07714"/>
    </source>
</evidence>
<feature type="domain" description="Serine-threonine/tyrosine-protein kinase catalytic" evidence="4">
    <location>
        <begin position="199"/>
        <end position="250"/>
    </location>
</feature>
<dbReference type="InterPro" id="IPR050401">
    <property type="entry name" value="Cyclic_nucleotide_synthase"/>
</dbReference>
<keyword evidence="6" id="KW-1185">Reference proteome</keyword>
<dbReference type="EMBL" id="KZ309225">
    <property type="protein sequence ID" value="KAG8237784.1"/>
    <property type="molecule type" value="Genomic_DNA"/>
</dbReference>
<dbReference type="GO" id="GO:0004383">
    <property type="term" value="F:guanylate cyclase activity"/>
    <property type="evidence" value="ECO:0007669"/>
    <property type="project" value="TreeGrafter"/>
</dbReference>
<name>A0A8K0PBS3_LADFU</name>
<dbReference type="PANTHER" id="PTHR11920:SF474">
    <property type="entry name" value="RECEPTOR-TYPE GUANYLATE CYCLASE GYC76C"/>
    <property type="match status" value="1"/>
</dbReference>
<dbReference type="Proteomes" id="UP000792457">
    <property type="component" value="Unassembled WGS sequence"/>
</dbReference>
<protein>
    <recommendedName>
        <fullName evidence="4">Serine-threonine/tyrosine-protein kinase catalytic domain-containing protein</fullName>
    </recommendedName>
</protein>
<keyword evidence="1" id="KW-0547">Nucleotide-binding</keyword>
<keyword evidence="3" id="KW-0472">Membrane</keyword>
<dbReference type="GO" id="GO:0004016">
    <property type="term" value="F:adenylate cyclase activity"/>
    <property type="evidence" value="ECO:0007669"/>
    <property type="project" value="TreeGrafter"/>
</dbReference>
<sequence>MDGNGDSEGNFSVLALKKSANDFCPFALVPVGQFHQGRYPEFRLSDPSLQIEWAGGRKPDDEPSCGFENEKCPRIHDESGWREASAASAAVLGLFLFCATVCTLYVYRKWKIEQEIEGLLWRIQPSQLHHYFPNVNEIVASPSKLSLVSAVSYESRCGMQLFAATGSYKGTVVRVKELRFGFARDDRGERCGTGTPHISRETMKEMRLLRELRHDNVNSFVGACVMESAGKVLIITDYCAKGSLYRRYLQSGYILLQGSVNKGEE</sequence>
<dbReference type="InterPro" id="IPR001245">
    <property type="entry name" value="Ser-Thr/Tyr_kinase_cat_dom"/>
</dbReference>
<dbReference type="InterPro" id="IPR028082">
    <property type="entry name" value="Peripla_BP_I"/>
</dbReference>
<dbReference type="SUPFAM" id="SSF56112">
    <property type="entry name" value="Protein kinase-like (PK-like)"/>
    <property type="match status" value="1"/>
</dbReference>
<proteinExistence type="predicted"/>
<dbReference type="GO" id="GO:0000166">
    <property type="term" value="F:nucleotide binding"/>
    <property type="evidence" value="ECO:0007669"/>
    <property type="project" value="UniProtKB-KW"/>
</dbReference>
<accession>A0A8K0PBS3</accession>
<evidence type="ECO:0000256" key="3">
    <source>
        <dbReference type="SAM" id="Phobius"/>
    </source>
</evidence>